<protein>
    <submittedName>
        <fullName evidence="1">Uncharacterized protein</fullName>
    </submittedName>
</protein>
<dbReference type="EMBL" id="VSSQ01098797">
    <property type="protein sequence ID" value="MPN41623.1"/>
    <property type="molecule type" value="Genomic_DNA"/>
</dbReference>
<reference evidence="1" key="1">
    <citation type="submission" date="2019-08" db="EMBL/GenBank/DDBJ databases">
        <authorList>
            <person name="Kucharzyk K."/>
            <person name="Murdoch R.W."/>
            <person name="Higgins S."/>
            <person name="Loffler F."/>
        </authorList>
    </citation>
    <scope>NUCLEOTIDE SEQUENCE</scope>
</reference>
<gene>
    <name evidence="1" type="ORF">SDC9_189177</name>
</gene>
<dbReference type="AlphaFoldDB" id="A0A645I2A3"/>
<organism evidence="1">
    <name type="scientific">bioreactor metagenome</name>
    <dbReference type="NCBI Taxonomy" id="1076179"/>
    <lineage>
        <taxon>unclassified sequences</taxon>
        <taxon>metagenomes</taxon>
        <taxon>ecological metagenomes</taxon>
    </lineage>
</organism>
<comment type="caution">
    <text evidence="1">The sequence shown here is derived from an EMBL/GenBank/DDBJ whole genome shotgun (WGS) entry which is preliminary data.</text>
</comment>
<accession>A0A645I2A3</accession>
<sequence length="59" mass="7332">MKPRNNRRTEEKSNSSISDITTARLSVYMWERMLYNTDNECREHALYRQRYYDTDVEMY</sequence>
<evidence type="ECO:0000313" key="1">
    <source>
        <dbReference type="EMBL" id="MPN41623.1"/>
    </source>
</evidence>
<proteinExistence type="predicted"/>
<name>A0A645I2A3_9ZZZZ</name>